<comment type="caution">
    <text evidence="4">The sequence shown here is derived from an EMBL/GenBank/DDBJ whole genome shotgun (WGS) entry which is preliminary data.</text>
</comment>
<dbReference type="NCBIfam" id="TIGR01760">
    <property type="entry name" value="tape_meas_TP901"/>
    <property type="match status" value="1"/>
</dbReference>
<evidence type="ECO:0000256" key="1">
    <source>
        <dbReference type="ARBA" id="ARBA00022612"/>
    </source>
</evidence>
<keyword evidence="2" id="KW-1133">Transmembrane helix</keyword>
<keyword evidence="2" id="KW-0472">Membrane</keyword>
<feature type="transmembrane region" description="Helical" evidence="2">
    <location>
        <begin position="379"/>
        <end position="400"/>
    </location>
</feature>
<protein>
    <recommendedName>
        <fullName evidence="3">Phage tail tape measure protein domain-containing protein</fullName>
    </recommendedName>
</protein>
<feature type="transmembrane region" description="Helical" evidence="2">
    <location>
        <begin position="434"/>
        <end position="453"/>
    </location>
</feature>
<dbReference type="PANTHER" id="PTHR37813:SF1">
    <property type="entry name" value="FELS-2 PROPHAGE PROTEIN"/>
    <property type="match status" value="1"/>
</dbReference>
<name>V7HXZ1_9LACO</name>
<dbReference type="AlphaFoldDB" id="V7HXZ1"/>
<reference evidence="4 5" key="1">
    <citation type="journal article" date="2014" name="Genome Announc.">
        <title>The Genome of the Predominant Equine Lactobacillus Species, Lactobacillus equi, Is Reflective of Its Lifestyle Adaptations to an Herbivorous Host.</title>
        <authorList>
            <person name="O'Donnell M.M."/>
            <person name="Harris H.M."/>
            <person name="O'Toole P.W."/>
            <person name="Ross R.P."/>
        </authorList>
    </citation>
    <scope>NUCLEOTIDE SEQUENCE [LARGE SCALE GENOMIC DNA]</scope>
    <source>
        <strain evidence="4 5">DPC 6820</strain>
    </source>
</reference>
<dbReference type="PATRIC" id="fig|1392007.3.peg.1022"/>
<keyword evidence="5" id="KW-1185">Reference proteome</keyword>
<dbReference type="Pfam" id="PF10145">
    <property type="entry name" value="PhageMin_Tail"/>
    <property type="match status" value="1"/>
</dbReference>
<feature type="domain" description="Phage tail tape measure protein" evidence="3">
    <location>
        <begin position="70"/>
        <end position="268"/>
    </location>
</feature>
<keyword evidence="1" id="KW-1188">Viral release from host cell</keyword>
<dbReference type="PANTHER" id="PTHR37813">
    <property type="entry name" value="FELS-2 PROPHAGE PROTEIN"/>
    <property type="match status" value="1"/>
</dbReference>
<evidence type="ECO:0000313" key="5">
    <source>
        <dbReference type="Proteomes" id="UP000018559"/>
    </source>
</evidence>
<evidence type="ECO:0000259" key="3">
    <source>
        <dbReference type="Pfam" id="PF10145"/>
    </source>
</evidence>
<proteinExistence type="predicted"/>
<evidence type="ECO:0000313" key="4">
    <source>
        <dbReference type="EMBL" id="ETA74165.1"/>
    </source>
</evidence>
<evidence type="ECO:0000256" key="2">
    <source>
        <dbReference type="SAM" id="Phobius"/>
    </source>
</evidence>
<sequence>MTQATNAAQNVSDVVKRNSKAIGASLTGVGSAMTAMGVASIKGYGDFQQSLNKAAVIAGGTSKDIKELSDLANRMGAELPLSAKDAADAMVSMARDGASLEQIKHEFPAIAEAATAAGADLQTTGGVVQQAMNIWGKSLESPAQAAAILTQTANLSNASIEDMQQALATIGSTANAMGMDLGTTSEAIGLLTNKGFSAAQASMDLNHALLQMQAPSKVAQNEMDELGLSFVDSEGKMKSFPKILSEISGALDGMTSAEKTKALKRMFGTAGMQAIAPLLDSINDKTKKTNTSWNAYSKALEKAAGTTEASEKTLKNQANDMQKNVGSKIEQLGGNWEALRNKAMESSGGVSGALIDMANNALSWASQSNGAVASVIRSFVGLSPVIGPVLLGLGGFLLVLPQVDRSFRTIKSALGGVRVAFSGLFQLIGGAGPWGWVILGIVAVVGALTLWLTKTESGRKVWKNFCDSAKNAWERFYPIIQPAIESIVNSWDKLKKALSDAWETLKPVFSALGDAFKQLWTALQPLLPVLQVLAYIFGTVVLGAVISLVYGLATLITMLSNSIQILIGTFQVVFSAIMLVVGMIVSGLAAAWQSIWDTIQNVWNLIQQYFESVWQVIEGIFNIFGGLIHGDSDRVWHGIVQTIKGIWGTVTTPIRIIWETIKGIFQIGRNFIRGAMNFSLSEQGRAIMNSLLNGLKTAWEGVKGFVSGIAGWIKKHKGPISYDKRLLIPAGNAIMAGLNAGLTSSFSDVQATVSNIAGAIADGMSVQTSPDIQMNGLSRLSNLGRQAFDANYSGSMQLQGTTIEQENNRLLKQIANKRSDVYLDGKTLVGGTLGENNRQLGGVVQLQGRWS</sequence>
<gene>
    <name evidence="4" type="ORF">LEQ_0544</name>
</gene>
<feature type="transmembrane region" description="Helical" evidence="2">
    <location>
        <begin position="532"/>
        <end position="553"/>
    </location>
</feature>
<organism evidence="4 5">
    <name type="scientific">Ligilactobacillus equi DPC 6820</name>
    <dbReference type="NCBI Taxonomy" id="1392007"/>
    <lineage>
        <taxon>Bacteria</taxon>
        <taxon>Bacillati</taxon>
        <taxon>Bacillota</taxon>
        <taxon>Bacilli</taxon>
        <taxon>Lactobacillales</taxon>
        <taxon>Lactobacillaceae</taxon>
        <taxon>Ligilactobacillus</taxon>
    </lineage>
</organism>
<dbReference type="Proteomes" id="UP000018559">
    <property type="component" value="Unassembled WGS sequence"/>
</dbReference>
<keyword evidence="2" id="KW-0812">Transmembrane</keyword>
<accession>V7HXZ1</accession>
<feature type="transmembrane region" description="Helical" evidence="2">
    <location>
        <begin position="565"/>
        <end position="592"/>
    </location>
</feature>
<dbReference type="InterPro" id="IPR010090">
    <property type="entry name" value="Phage_tape_meas"/>
</dbReference>
<dbReference type="EMBL" id="AWWH01000114">
    <property type="protein sequence ID" value="ETA74165.1"/>
    <property type="molecule type" value="Genomic_DNA"/>
</dbReference>